<dbReference type="RefSeq" id="WP_380120672.1">
    <property type="nucleotide sequence ID" value="NZ_JBHSIU010000041.1"/>
</dbReference>
<keyword evidence="3" id="KW-1185">Reference proteome</keyword>
<evidence type="ECO:0000256" key="1">
    <source>
        <dbReference type="SAM" id="MobiDB-lite"/>
    </source>
</evidence>
<evidence type="ECO:0000313" key="3">
    <source>
        <dbReference type="Proteomes" id="UP001595912"/>
    </source>
</evidence>
<accession>A0ABV9W2M9</accession>
<sequence>MARDKDPFVLAGRVEDATVELAMLLREDVSIDPAHVIVPLMATMGGLTAAVEEIARAAVSVDEEAAVVLRRAAGLFMQARGDLQEALMRLPVVAPRGTLYGARLDPPPAPARLVPRDAPPD</sequence>
<feature type="region of interest" description="Disordered" evidence="1">
    <location>
        <begin position="101"/>
        <end position="121"/>
    </location>
</feature>
<comment type="caution">
    <text evidence="2">The sequence shown here is derived from an EMBL/GenBank/DDBJ whole genome shotgun (WGS) entry which is preliminary data.</text>
</comment>
<proteinExistence type="predicted"/>
<gene>
    <name evidence="2" type="ORF">ACFPIJ_32500</name>
</gene>
<protein>
    <submittedName>
        <fullName evidence="2">Uncharacterized protein</fullName>
    </submittedName>
</protein>
<organism evidence="2 3">
    <name type="scientific">Dactylosporangium cerinum</name>
    <dbReference type="NCBI Taxonomy" id="1434730"/>
    <lineage>
        <taxon>Bacteria</taxon>
        <taxon>Bacillati</taxon>
        <taxon>Actinomycetota</taxon>
        <taxon>Actinomycetes</taxon>
        <taxon>Micromonosporales</taxon>
        <taxon>Micromonosporaceae</taxon>
        <taxon>Dactylosporangium</taxon>
    </lineage>
</organism>
<reference evidence="3" key="1">
    <citation type="journal article" date="2019" name="Int. J. Syst. Evol. Microbiol.">
        <title>The Global Catalogue of Microorganisms (GCM) 10K type strain sequencing project: providing services to taxonomists for standard genome sequencing and annotation.</title>
        <authorList>
            <consortium name="The Broad Institute Genomics Platform"/>
            <consortium name="The Broad Institute Genome Sequencing Center for Infectious Disease"/>
            <person name="Wu L."/>
            <person name="Ma J."/>
        </authorList>
    </citation>
    <scope>NUCLEOTIDE SEQUENCE [LARGE SCALE GENOMIC DNA]</scope>
    <source>
        <strain evidence="3">CGMCC 4.7152</strain>
    </source>
</reference>
<dbReference type="Proteomes" id="UP001595912">
    <property type="component" value="Unassembled WGS sequence"/>
</dbReference>
<evidence type="ECO:0000313" key="2">
    <source>
        <dbReference type="EMBL" id="MFC5002542.1"/>
    </source>
</evidence>
<dbReference type="EMBL" id="JBHSIU010000041">
    <property type="protein sequence ID" value="MFC5002542.1"/>
    <property type="molecule type" value="Genomic_DNA"/>
</dbReference>
<name>A0ABV9W2M9_9ACTN</name>